<dbReference type="Pfam" id="PF10604">
    <property type="entry name" value="Polyketide_cyc2"/>
    <property type="match status" value="1"/>
</dbReference>
<evidence type="ECO:0000313" key="2">
    <source>
        <dbReference type="Proteomes" id="UP000465360"/>
    </source>
</evidence>
<organism evidence="1 2">
    <name type="scientific">Mycobacterium bourgelatii</name>
    <dbReference type="NCBI Taxonomy" id="1273442"/>
    <lineage>
        <taxon>Bacteria</taxon>
        <taxon>Bacillati</taxon>
        <taxon>Actinomycetota</taxon>
        <taxon>Actinomycetes</taxon>
        <taxon>Mycobacteriales</taxon>
        <taxon>Mycobacteriaceae</taxon>
        <taxon>Mycobacterium</taxon>
    </lineage>
</organism>
<dbReference type="InterPro" id="IPR019587">
    <property type="entry name" value="Polyketide_cyclase/dehydratase"/>
</dbReference>
<keyword evidence="2" id="KW-1185">Reference proteome</keyword>
<proteinExistence type="predicted"/>
<name>A0A7I9YKT2_MYCBU</name>
<dbReference type="Proteomes" id="UP000465360">
    <property type="component" value="Unassembled WGS sequence"/>
</dbReference>
<dbReference type="SUPFAM" id="SSF55961">
    <property type="entry name" value="Bet v1-like"/>
    <property type="match status" value="1"/>
</dbReference>
<evidence type="ECO:0000313" key="1">
    <source>
        <dbReference type="EMBL" id="GFG89239.1"/>
    </source>
</evidence>
<sequence>MEINAAAPLVWEVFTDVERWPEWTPSVSRLVALDGPELAVGKRFQIKQPKLPTLVWEVTELETGVSWTWVQRSPGGLTLANHSLTSIGADRTLVRQSIDQRGPIGALVGKLMLRTTRRYLEMEGLGLKSRSEQLRHSHGSRA</sequence>
<protein>
    <recommendedName>
        <fullName evidence="3">Polyketide cyclase</fullName>
    </recommendedName>
</protein>
<evidence type="ECO:0008006" key="3">
    <source>
        <dbReference type="Google" id="ProtNLM"/>
    </source>
</evidence>
<dbReference type="CDD" id="cd08862">
    <property type="entry name" value="SRPBCC_Smu440-like"/>
    <property type="match status" value="1"/>
</dbReference>
<dbReference type="InterPro" id="IPR023393">
    <property type="entry name" value="START-like_dom_sf"/>
</dbReference>
<dbReference type="AlphaFoldDB" id="A0A7I9YKT2"/>
<reference evidence="1 2" key="1">
    <citation type="journal article" date="2019" name="Emerg. Microbes Infect.">
        <title>Comprehensive subspecies identification of 175 nontuberculous mycobacteria species based on 7547 genomic profiles.</title>
        <authorList>
            <person name="Matsumoto Y."/>
            <person name="Kinjo T."/>
            <person name="Motooka D."/>
            <person name="Nabeya D."/>
            <person name="Jung N."/>
            <person name="Uechi K."/>
            <person name="Horii T."/>
            <person name="Iida T."/>
            <person name="Fujita J."/>
            <person name="Nakamura S."/>
        </authorList>
    </citation>
    <scope>NUCLEOTIDE SEQUENCE [LARGE SCALE GENOMIC DNA]</scope>
    <source>
        <strain evidence="1 2">JCM 30725</strain>
    </source>
</reference>
<gene>
    <name evidence="1" type="ORF">MBOU_12810</name>
</gene>
<dbReference type="Gene3D" id="3.30.530.20">
    <property type="match status" value="1"/>
</dbReference>
<comment type="caution">
    <text evidence="1">The sequence shown here is derived from an EMBL/GenBank/DDBJ whole genome shotgun (WGS) entry which is preliminary data.</text>
</comment>
<accession>A0A7I9YKT2</accession>
<dbReference type="EMBL" id="BLKZ01000001">
    <property type="protein sequence ID" value="GFG89239.1"/>
    <property type="molecule type" value="Genomic_DNA"/>
</dbReference>